<organism evidence="1 2">
    <name type="scientific">Trifolium pratense</name>
    <name type="common">Red clover</name>
    <dbReference type="NCBI Taxonomy" id="57577"/>
    <lineage>
        <taxon>Eukaryota</taxon>
        <taxon>Viridiplantae</taxon>
        <taxon>Streptophyta</taxon>
        <taxon>Embryophyta</taxon>
        <taxon>Tracheophyta</taxon>
        <taxon>Spermatophyta</taxon>
        <taxon>Magnoliopsida</taxon>
        <taxon>eudicotyledons</taxon>
        <taxon>Gunneridae</taxon>
        <taxon>Pentapetalae</taxon>
        <taxon>rosids</taxon>
        <taxon>fabids</taxon>
        <taxon>Fabales</taxon>
        <taxon>Fabaceae</taxon>
        <taxon>Papilionoideae</taxon>
        <taxon>50 kb inversion clade</taxon>
        <taxon>NPAAA clade</taxon>
        <taxon>Hologalegina</taxon>
        <taxon>IRL clade</taxon>
        <taxon>Trifolieae</taxon>
        <taxon>Trifolium</taxon>
    </lineage>
</organism>
<sequence length="155" mass="17961">MKNQVHLEQLEVPQYHGMASSNHVNQSNHQENQHYNNMENSSEDDTKEFFVYDEEDKKIKNCMIGKFLSDKPLHKLPLNQALSNMWCNPKELKVTELQQQFLQITMENNDDFKRYQRQSVDSKKLLVGAVGIAFSNPDKGYGKEVRGQNRESGGI</sequence>
<dbReference type="EMBL" id="ASHM01068892">
    <property type="protein sequence ID" value="PNX54704.1"/>
    <property type="molecule type" value="Genomic_DNA"/>
</dbReference>
<reference evidence="1 2" key="1">
    <citation type="journal article" date="2014" name="Am. J. Bot.">
        <title>Genome assembly and annotation for red clover (Trifolium pratense; Fabaceae).</title>
        <authorList>
            <person name="Istvanek J."/>
            <person name="Jaros M."/>
            <person name="Krenek A."/>
            <person name="Repkova J."/>
        </authorList>
    </citation>
    <scope>NUCLEOTIDE SEQUENCE [LARGE SCALE GENOMIC DNA]</scope>
    <source>
        <strain evidence="2">cv. Tatra</strain>
        <tissue evidence="1">Young leaves</tissue>
    </source>
</reference>
<name>A0A2K3JL10_TRIPR</name>
<evidence type="ECO:0000313" key="2">
    <source>
        <dbReference type="Proteomes" id="UP000236291"/>
    </source>
</evidence>
<comment type="caution">
    <text evidence="1">The sequence shown here is derived from an EMBL/GenBank/DDBJ whole genome shotgun (WGS) entry which is preliminary data.</text>
</comment>
<dbReference type="AlphaFoldDB" id="A0A2K3JL10"/>
<dbReference type="Proteomes" id="UP000236291">
    <property type="component" value="Unassembled WGS sequence"/>
</dbReference>
<gene>
    <name evidence="1" type="ORF">L195_g048325</name>
</gene>
<accession>A0A2K3JL10</accession>
<protein>
    <submittedName>
        <fullName evidence="1">Uncharacterized protein</fullName>
    </submittedName>
</protein>
<evidence type="ECO:0000313" key="1">
    <source>
        <dbReference type="EMBL" id="PNX54704.1"/>
    </source>
</evidence>
<dbReference type="ExpressionAtlas" id="A0A2K3JL10">
    <property type="expression patterns" value="baseline"/>
</dbReference>
<proteinExistence type="predicted"/>
<reference evidence="1 2" key="2">
    <citation type="journal article" date="2017" name="Front. Plant Sci.">
        <title>Gene Classification and Mining of Molecular Markers Useful in Red Clover (Trifolium pratense) Breeding.</title>
        <authorList>
            <person name="Istvanek J."/>
            <person name="Dluhosova J."/>
            <person name="Dluhos P."/>
            <person name="Patkova L."/>
            <person name="Nedelnik J."/>
            <person name="Repkova J."/>
        </authorList>
    </citation>
    <scope>NUCLEOTIDE SEQUENCE [LARGE SCALE GENOMIC DNA]</scope>
    <source>
        <strain evidence="2">cv. Tatra</strain>
        <tissue evidence="1">Young leaves</tissue>
    </source>
</reference>